<dbReference type="Proteomes" id="UP000547973">
    <property type="component" value="Unassembled WGS sequence"/>
</dbReference>
<keyword evidence="2" id="KW-1185">Reference proteome</keyword>
<proteinExistence type="predicted"/>
<sequence length="55" mass="5888">MRIDATDVPTTTAELTAALDIHSRLPRWAGEVGGALATKAVRWGLTTTLPDDPTR</sequence>
<evidence type="ECO:0000313" key="2">
    <source>
        <dbReference type="Proteomes" id="UP000547973"/>
    </source>
</evidence>
<accession>A0A7Y9ZD43</accession>
<comment type="caution">
    <text evidence="1">The sequence shown here is derived from an EMBL/GenBank/DDBJ whole genome shotgun (WGS) entry which is preliminary data.</text>
</comment>
<dbReference type="EMBL" id="JACBZO010000001">
    <property type="protein sequence ID" value="NYI41156.1"/>
    <property type="molecule type" value="Genomic_DNA"/>
</dbReference>
<protein>
    <submittedName>
        <fullName evidence="1">Uncharacterized protein</fullName>
    </submittedName>
</protein>
<dbReference type="RefSeq" id="WP_193745840.1">
    <property type="nucleotide sequence ID" value="NZ_BBRC01000005.1"/>
</dbReference>
<reference evidence="1 2" key="1">
    <citation type="submission" date="2020-07" db="EMBL/GenBank/DDBJ databases">
        <title>Sequencing the genomes of 1000 actinobacteria strains.</title>
        <authorList>
            <person name="Klenk H.-P."/>
        </authorList>
    </citation>
    <scope>NUCLEOTIDE SEQUENCE [LARGE SCALE GENOMIC DNA]</scope>
    <source>
        <strain evidence="1 2">DSM 19970</strain>
    </source>
</reference>
<gene>
    <name evidence="1" type="ORF">BKA03_001275</name>
</gene>
<organism evidence="1 2">
    <name type="scientific">Demequina lutea</name>
    <dbReference type="NCBI Taxonomy" id="431489"/>
    <lineage>
        <taxon>Bacteria</taxon>
        <taxon>Bacillati</taxon>
        <taxon>Actinomycetota</taxon>
        <taxon>Actinomycetes</taxon>
        <taxon>Micrococcales</taxon>
        <taxon>Demequinaceae</taxon>
        <taxon>Demequina</taxon>
    </lineage>
</organism>
<dbReference type="AlphaFoldDB" id="A0A7Y9ZD43"/>
<name>A0A7Y9ZD43_9MICO</name>
<evidence type="ECO:0000313" key="1">
    <source>
        <dbReference type="EMBL" id="NYI41156.1"/>
    </source>
</evidence>